<dbReference type="RefSeq" id="WP_199244424.1">
    <property type="nucleotide sequence ID" value="NZ_BAABKY010000001.1"/>
</dbReference>
<keyword evidence="4 5" id="KW-0472">Membrane</keyword>
<feature type="transmembrane region" description="Helical" evidence="5">
    <location>
        <begin position="38"/>
        <end position="57"/>
    </location>
</feature>
<proteinExistence type="predicted"/>
<comment type="subcellular location">
    <subcellularLocation>
        <location evidence="1">Endomembrane system</location>
        <topology evidence="1">Multi-pass membrane protein</topology>
    </subcellularLocation>
</comment>
<evidence type="ECO:0000313" key="8">
    <source>
        <dbReference type="Proteomes" id="UP001501083"/>
    </source>
</evidence>
<organism evidence="7 8">
    <name type="scientific">Lysobacter panacisoli</name>
    <dbReference type="NCBI Taxonomy" id="1255263"/>
    <lineage>
        <taxon>Bacteria</taxon>
        <taxon>Pseudomonadati</taxon>
        <taxon>Pseudomonadota</taxon>
        <taxon>Gammaproteobacteria</taxon>
        <taxon>Lysobacterales</taxon>
        <taxon>Lysobacteraceae</taxon>
        <taxon>Lysobacter</taxon>
    </lineage>
</organism>
<dbReference type="EMBL" id="BAABKY010000001">
    <property type="protein sequence ID" value="GAA5070159.1"/>
    <property type="molecule type" value="Genomic_DNA"/>
</dbReference>
<comment type="caution">
    <text evidence="7">The sequence shown here is derived from an EMBL/GenBank/DDBJ whole genome shotgun (WGS) entry which is preliminary data.</text>
</comment>
<dbReference type="InterPro" id="IPR003807">
    <property type="entry name" value="DUF202"/>
</dbReference>
<name>A0ABP9L3C0_9GAMM</name>
<feature type="transmembrane region" description="Helical" evidence="5">
    <location>
        <begin position="129"/>
        <end position="150"/>
    </location>
</feature>
<keyword evidence="8" id="KW-1185">Reference proteome</keyword>
<feature type="transmembrane region" description="Helical" evidence="5">
    <location>
        <begin position="78"/>
        <end position="99"/>
    </location>
</feature>
<keyword evidence="3 5" id="KW-1133">Transmembrane helix</keyword>
<keyword evidence="2 5" id="KW-0812">Transmembrane</keyword>
<evidence type="ECO:0000256" key="4">
    <source>
        <dbReference type="ARBA" id="ARBA00023136"/>
    </source>
</evidence>
<gene>
    <name evidence="7" type="ORF">GCM10025759_07870</name>
</gene>
<evidence type="ECO:0000313" key="7">
    <source>
        <dbReference type="EMBL" id="GAA5070159.1"/>
    </source>
</evidence>
<accession>A0ABP9L3C0</accession>
<evidence type="ECO:0000256" key="2">
    <source>
        <dbReference type="ARBA" id="ARBA00022692"/>
    </source>
</evidence>
<protein>
    <recommendedName>
        <fullName evidence="6">DUF202 domain-containing protein</fullName>
    </recommendedName>
</protein>
<evidence type="ECO:0000256" key="5">
    <source>
        <dbReference type="SAM" id="Phobius"/>
    </source>
</evidence>
<dbReference type="Pfam" id="PF02656">
    <property type="entry name" value="DUF202"/>
    <property type="match status" value="1"/>
</dbReference>
<evidence type="ECO:0000256" key="1">
    <source>
        <dbReference type="ARBA" id="ARBA00004127"/>
    </source>
</evidence>
<evidence type="ECO:0000256" key="3">
    <source>
        <dbReference type="ARBA" id="ARBA00022989"/>
    </source>
</evidence>
<feature type="domain" description="DUF202" evidence="6">
    <location>
        <begin position="30"/>
        <end position="100"/>
    </location>
</feature>
<dbReference type="Proteomes" id="UP001501083">
    <property type="component" value="Unassembled WGS sequence"/>
</dbReference>
<reference evidence="8" key="1">
    <citation type="journal article" date="2019" name="Int. J. Syst. Evol. Microbiol.">
        <title>The Global Catalogue of Microorganisms (GCM) 10K type strain sequencing project: providing services to taxonomists for standard genome sequencing and annotation.</title>
        <authorList>
            <consortium name="The Broad Institute Genomics Platform"/>
            <consortium name="The Broad Institute Genome Sequencing Center for Infectious Disease"/>
            <person name="Wu L."/>
            <person name="Ma J."/>
        </authorList>
    </citation>
    <scope>NUCLEOTIDE SEQUENCE [LARGE SCALE GENOMIC DNA]</scope>
    <source>
        <strain evidence="8">JCM 19212</strain>
    </source>
</reference>
<evidence type="ECO:0000259" key="6">
    <source>
        <dbReference type="Pfam" id="PF02656"/>
    </source>
</evidence>
<sequence length="154" mass="16700">MSTQDPTVVSPLSNPSTELAARRTGMAFQRTRLAADRTLMAVIRTSLSLISFGFTIHKAFERLKDMKVIDHAASARNFGLSLVVIGMLVLIMGIIYHAWFMAALRKQRGVLGSSGLIHGETPFPPSMTLVAAVLILVLGLATSISMVYHIGPYT</sequence>